<dbReference type="AlphaFoldDB" id="A0AAV5INC9"/>
<dbReference type="PROSITE" id="PS00503">
    <property type="entry name" value="PECTINESTERASE_2"/>
    <property type="match status" value="1"/>
</dbReference>
<protein>
    <recommendedName>
        <fullName evidence="4 12">Pectinesterase</fullName>
        <ecNumber evidence="4 12">3.1.1.11</ecNumber>
    </recommendedName>
</protein>
<evidence type="ECO:0000259" key="15">
    <source>
        <dbReference type="SMART" id="SM00856"/>
    </source>
</evidence>
<comment type="function">
    <text evidence="10">Acts in the modification of cell walls via demethylesterification of cell wall pectin.</text>
</comment>
<comment type="catalytic activity">
    <reaction evidence="9 12">
        <text>[(1-&gt;4)-alpha-D-galacturonosyl methyl ester](n) + n H2O = [(1-&gt;4)-alpha-D-galacturonosyl](n) + n methanol + n H(+)</text>
        <dbReference type="Rhea" id="RHEA:22380"/>
        <dbReference type="Rhea" id="RHEA-COMP:14570"/>
        <dbReference type="Rhea" id="RHEA-COMP:14573"/>
        <dbReference type="ChEBI" id="CHEBI:15377"/>
        <dbReference type="ChEBI" id="CHEBI:15378"/>
        <dbReference type="ChEBI" id="CHEBI:17790"/>
        <dbReference type="ChEBI" id="CHEBI:140522"/>
        <dbReference type="ChEBI" id="CHEBI:140523"/>
        <dbReference type="EC" id="3.1.1.11"/>
    </reaction>
</comment>
<reference evidence="16 17" key="1">
    <citation type="journal article" date="2021" name="Commun. Biol.">
        <title>The genome of Shorea leprosula (Dipterocarpaceae) highlights the ecological relevance of drought in aseasonal tropical rainforests.</title>
        <authorList>
            <person name="Ng K.K.S."/>
            <person name="Kobayashi M.J."/>
            <person name="Fawcett J.A."/>
            <person name="Hatakeyama M."/>
            <person name="Paape T."/>
            <person name="Ng C.H."/>
            <person name="Ang C.C."/>
            <person name="Tnah L.H."/>
            <person name="Lee C.T."/>
            <person name="Nishiyama T."/>
            <person name="Sese J."/>
            <person name="O'Brien M.J."/>
            <person name="Copetti D."/>
            <person name="Mohd Noor M.I."/>
            <person name="Ong R.C."/>
            <person name="Putra M."/>
            <person name="Sireger I.Z."/>
            <person name="Indrioko S."/>
            <person name="Kosugi Y."/>
            <person name="Izuno A."/>
            <person name="Isagi Y."/>
            <person name="Lee S.L."/>
            <person name="Shimizu K.K."/>
        </authorList>
    </citation>
    <scope>NUCLEOTIDE SEQUENCE [LARGE SCALE GENOMIC DNA]</scope>
    <source>
        <strain evidence="16">214</strain>
    </source>
</reference>
<name>A0AAV5INC9_9ROSI</name>
<dbReference type="InterPro" id="IPR033131">
    <property type="entry name" value="Pectinesterase_Asp_AS"/>
</dbReference>
<keyword evidence="14" id="KW-0812">Transmembrane</keyword>
<evidence type="ECO:0000256" key="6">
    <source>
        <dbReference type="ARBA" id="ARBA00023085"/>
    </source>
</evidence>
<evidence type="ECO:0000256" key="13">
    <source>
        <dbReference type="SAM" id="MobiDB-lite"/>
    </source>
</evidence>
<dbReference type="Gene3D" id="2.160.20.10">
    <property type="entry name" value="Single-stranded right-handed beta-helix, Pectin lyase-like"/>
    <property type="match status" value="1"/>
</dbReference>
<evidence type="ECO:0000256" key="3">
    <source>
        <dbReference type="ARBA" id="ARBA00007786"/>
    </source>
</evidence>
<keyword evidence="6 12" id="KW-0063">Aspartyl esterase</keyword>
<dbReference type="GO" id="GO:0042545">
    <property type="term" value="P:cell wall modification"/>
    <property type="evidence" value="ECO:0007669"/>
    <property type="project" value="UniProtKB-UniRule"/>
</dbReference>
<dbReference type="SUPFAM" id="SSF51126">
    <property type="entry name" value="Pectin lyase-like"/>
    <property type="match status" value="1"/>
</dbReference>
<evidence type="ECO:0000256" key="11">
    <source>
        <dbReference type="PROSITE-ProRule" id="PRU10040"/>
    </source>
</evidence>
<dbReference type="FunFam" id="2.160.20.10:FF:000001">
    <property type="entry name" value="Pectinesterase"/>
    <property type="match status" value="1"/>
</dbReference>
<dbReference type="EMBL" id="BPVZ01000015">
    <property type="protein sequence ID" value="GKV00005.1"/>
    <property type="molecule type" value="Genomic_DNA"/>
</dbReference>
<proteinExistence type="inferred from homology"/>
<evidence type="ECO:0000313" key="17">
    <source>
        <dbReference type="Proteomes" id="UP001054252"/>
    </source>
</evidence>
<dbReference type="SUPFAM" id="SSF101148">
    <property type="entry name" value="Plant invertase/pectin methylesterase inhibitor"/>
    <property type="match status" value="1"/>
</dbReference>
<dbReference type="GO" id="GO:0030599">
    <property type="term" value="F:pectinesterase activity"/>
    <property type="evidence" value="ECO:0007669"/>
    <property type="project" value="UniProtKB-UniRule"/>
</dbReference>
<dbReference type="EC" id="3.1.1.11" evidence="4 12"/>
<dbReference type="InterPro" id="IPR011050">
    <property type="entry name" value="Pectin_lyase_fold/virulence"/>
</dbReference>
<keyword evidence="7" id="KW-1015">Disulfide bond</keyword>
<comment type="caution">
    <text evidence="16">The sequence shown here is derived from an EMBL/GenBank/DDBJ whole genome shotgun (WGS) entry which is preliminary data.</text>
</comment>
<feature type="active site" evidence="11">
    <location>
        <position position="433"/>
    </location>
</feature>
<evidence type="ECO:0000256" key="8">
    <source>
        <dbReference type="ARBA" id="ARBA00023180"/>
    </source>
</evidence>
<keyword evidence="5 12" id="KW-0378">Hydrolase</keyword>
<gene>
    <name evidence="16" type="ORF">SLEP1_g12769</name>
</gene>
<evidence type="ECO:0000256" key="1">
    <source>
        <dbReference type="ARBA" id="ARBA00005184"/>
    </source>
</evidence>
<sequence>MVFQDFDLIQERRRQERQRKFRKRVTIAAIAIFILLILVAAGIFAVVMSKKNEEEKSQPAKGKSTHSPSTSNGVVKDSEKMIKTICNGTLYQDSCLSTLQKVVKNNPTAKTNPKDLIKLGISATADKLEEAFTKINKLEFNTPEEKQAFEICKQVVDDAKEELQKSAANMGDDLGKLGTNHNDTNSWLSAVMSYQENCIDAFSEGKLRSNMKEAFNASQELTSNALAMVKQMSSIISSVTQMPTGSRHLLQFGSLSMRKDGLPKWMNREERRMLKADLDKPTPNVTVAKDGSGNFTTISDALAAMPSKYDGRYVIFVKGGIYEEYVNITKEMVNVTIYGEGSQKSIITGNKNKVDGINTYLTATVAVMGDGFLGQAMGFRNTAGPEKEQAVALRVQADRAIFLNCRFEGYQDTLYVQAHRQFYRSCVVAGTVDFIFGDAAAIFQNCLIYVRKPMKDQQNTITAQGRVDKFQTTGIVLQNCKIQPEDSFASVKSEFKTYLGRPWKQYSRTVIMESTIEDLIDPAGWLAWDGDFALTTLFYAEFNNLGSGAEKDGRVKWPGLKSITKEEAKKFTVGSFLQGEWLNATSGSVHFGLFK</sequence>
<evidence type="ECO:0000256" key="14">
    <source>
        <dbReference type="SAM" id="Phobius"/>
    </source>
</evidence>
<dbReference type="InterPro" id="IPR035513">
    <property type="entry name" value="Invertase/methylesterase_inhib"/>
</dbReference>
<keyword evidence="17" id="KW-1185">Reference proteome</keyword>
<evidence type="ECO:0000256" key="5">
    <source>
        <dbReference type="ARBA" id="ARBA00022801"/>
    </source>
</evidence>
<dbReference type="NCBIfam" id="TIGR01614">
    <property type="entry name" value="PME_inhib"/>
    <property type="match status" value="1"/>
</dbReference>
<dbReference type="Proteomes" id="UP001054252">
    <property type="component" value="Unassembled WGS sequence"/>
</dbReference>
<feature type="transmembrane region" description="Helical" evidence="14">
    <location>
        <begin position="25"/>
        <end position="48"/>
    </location>
</feature>
<organism evidence="16 17">
    <name type="scientific">Rubroshorea leprosula</name>
    <dbReference type="NCBI Taxonomy" id="152421"/>
    <lineage>
        <taxon>Eukaryota</taxon>
        <taxon>Viridiplantae</taxon>
        <taxon>Streptophyta</taxon>
        <taxon>Embryophyta</taxon>
        <taxon>Tracheophyta</taxon>
        <taxon>Spermatophyta</taxon>
        <taxon>Magnoliopsida</taxon>
        <taxon>eudicotyledons</taxon>
        <taxon>Gunneridae</taxon>
        <taxon>Pentapetalae</taxon>
        <taxon>rosids</taxon>
        <taxon>malvids</taxon>
        <taxon>Malvales</taxon>
        <taxon>Dipterocarpaceae</taxon>
        <taxon>Rubroshorea</taxon>
    </lineage>
</organism>
<dbReference type="InterPro" id="IPR006501">
    <property type="entry name" value="Pectinesterase_inhib_dom"/>
</dbReference>
<evidence type="ECO:0000256" key="7">
    <source>
        <dbReference type="ARBA" id="ARBA00023157"/>
    </source>
</evidence>
<evidence type="ECO:0000256" key="12">
    <source>
        <dbReference type="RuleBase" id="RU000589"/>
    </source>
</evidence>
<comment type="similarity">
    <text evidence="2">In the N-terminal section; belongs to the PMEI family.</text>
</comment>
<dbReference type="Gene3D" id="1.20.140.40">
    <property type="entry name" value="Invertase/pectin methylesterase inhibitor family protein"/>
    <property type="match status" value="1"/>
</dbReference>
<comment type="similarity">
    <text evidence="3">In the C-terminal section; belongs to the pectinesterase family.</text>
</comment>
<dbReference type="Pfam" id="PF01095">
    <property type="entry name" value="Pectinesterase"/>
    <property type="match status" value="1"/>
</dbReference>
<keyword evidence="14" id="KW-1133">Transmembrane helix</keyword>
<evidence type="ECO:0000256" key="4">
    <source>
        <dbReference type="ARBA" id="ARBA00013229"/>
    </source>
</evidence>
<dbReference type="InterPro" id="IPR000070">
    <property type="entry name" value="Pectinesterase_cat"/>
</dbReference>
<feature type="region of interest" description="Disordered" evidence="13">
    <location>
        <begin position="54"/>
        <end position="74"/>
    </location>
</feature>
<evidence type="ECO:0000256" key="2">
    <source>
        <dbReference type="ARBA" id="ARBA00006027"/>
    </source>
</evidence>
<dbReference type="GO" id="GO:0045490">
    <property type="term" value="P:pectin catabolic process"/>
    <property type="evidence" value="ECO:0007669"/>
    <property type="project" value="UniProtKB-UniRule"/>
</dbReference>
<dbReference type="GO" id="GO:0004857">
    <property type="term" value="F:enzyme inhibitor activity"/>
    <property type="evidence" value="ECO:0007669"/>
    <property type="project" value="InterPro"/>
</dbReference>
<dbReference type="PANTHER" id="PTHR31707">
    <property type="entry name" value="PECTINESTERASE"/>
    <property type="match status" value="1"/>
</dbReference>
<dbReference type="SMART" id="SM00856">
    <property type="entry name" value="PMEI"/>
    <property type="match status" value="1"/>
</dbReference>
<evidence type="ECO:0000313" key="16">
    <source>
        <dbReference type="EMBL" id="GKV00005.1"/>
    </source>
</evidence>
<dbReference type="InterPro" id="IPR012334">
    <property type="entry name" value="Pectin_lyas_fold"/>
</dbReference>
<accession>A0AAV5INC9</accession>
<keyword evidence="8" id="KW-0325">Glycoprotein</keyword>
<dbReference type="CDD" id="cd15798">
    <property type="entry name" value="PMEI-like_3"/>
    <property type="match status" value="1"/>
</dbReference>
<evidence type="ECO:0000256" key="9">
    <source>
        <dbReference type="ARBA" id="ARBA00047928"/>
    </source>
</evidence>
<comment type="pathway">
    <text evidence="1 12">Glycan metabolism; pectin degradation; 2-dehydro-3-deoxy-D-gluconate from pectin: step 1/5.</text>
</comment>
<evidence type="ECO:0000256" key="10">
    <source>
        <dbReference type="ARBA" id="ARBA00057335"/>
    </source>
</evidence>
<keyword evidence="14" id="KW-0472">Membrane</keyword>
<dbReference type="Pfam" id="PF04043">
    <property type="entry name" value="PMEI"/>
    <property type="match status" value="1"/>
</dbReference>
<feature type="domain" description="Pectinesterase inhibitor" evidence="15">
    <location>
        <begin position="77"/>
        <end position="228"/>
    </location>
</feature>
<dbReference type="FunFam" id="1.20.140.40:FF:000001">
    <property type="entry name" value="Pectinesterase"/>
    <property type="match status" value="1"/>
</dbReference>